<evidence type="ECO:0000256" key="1">
    <source>
        <dbReference type="ARBA" id="ARBA00022676"/>
    </source>
</evidence>
<dbReference type="Pfam" id="PF00534">
    <property type="entry name" value="Glycos_transf_1"/>
    <property type="match status" value="1"/>
</dbReference>
<dbReference type="PANTHER" id="PTHR46401">
    <property type="entry name" value="GLYCOSYLTRANSFERASE WBBK-RELATED"/>
    <property type="match status" value="1"/>
</dbReference>
<evidence type="ECO:0000313" key="5">
    <source>
        <dbReference type="EMBL" id="SDD06646.1"/>
    </source>
</evidence>
<evidence type="ECO:0000256" key="2">
    <source>
        <dbReference type="ARBA" id="ARBA00022679"/>
    </source>
</evidence>
<dbReference type="Proteomes" id="UP000183203">
    <property type="component" value="Unassembled WGS sequence"/>
</dbReference>
<dbReference type="AlphaFoldDB" id="A0A1G6RRU0"/>
<dbReference type="InterPro" id="IPR028098">
    <property type="entry name" value="Glyco_trans_4-like_N"/>
</dbReference>
<keyword evidence="2 5" id="KW-0808">Transferase</keyword>
<dbReference type="RefSeq" id="WP_074615991.1">
    <property type="nucleotide sequence ID" value="NZ_FMYG01000012.1"/>
</dbReference>
<dbReference type="Pfam" id="PF13439">
    <property type="entry name" value="Glyco_transf_4"/>
    <property type="match status" value="1"/>
</dbReference>
<feature type="domain" description="Glycosyl transferase family 1" evidence="3">
    <location>
        <begin position="171"/>
        <end position="321"/>
    </location>
</feature>
<reference evidence="5 6" key="1">
    <citation type="submission" date="2016-09" db="EMBL/GenBank/DDBJ databases">
        <authorList>
            <person name="Capua I."/>
            <person name="De Benedictis P."/>
            <person name="Joannis T."/>
            <person name="Lombin L.H."/>
            <person name="Cattoli G."/>
        </authorList>
    </citation>
    <scope>NUCLEOTIDE SEQUENCE [LARGE SCALE GENOMIC DNA]</scope>
    <source>
        <strain evidence="5 6">NIO-1002</strain>
    </source>
</reference>
<feature type="domain" description="Glycosyltransferase subfamily 4-like N-terminal" evidence="4">
    <location>
        <begin position="15"/>
        <end position="163"/>
    </location>
</feature>
<dbReference type="CDD" id="cd03809">
    <property type="entry name" value="GT4_MtfB-like"/>
    <property type="match status" value="1"/>
</dbReference>
<dbReference type="Gene3D" id="3.40.50.2000">
    <property type="entry name" value="Glycogen Phosphorylase B"/>
    <property type="match status" value="2"/>
</dbReference>
<dbReference type="GO" id="GO:0016757">
    <property type="term" value="F:glycosyltransferase activity"/>
    <property type="evidence" value="ECO:0007669"/>
    <property type="project" value="UniProtKB-KW"/>
</dbReference>
<evidence type="ECO:0000259" key="4">
    <source>
        <dbReference type="Pfam" id="PF13439"/>
    </source>
</evidence>
<sequence length="370" mass="40528">MIVVNARFLTQRTTGIQRFATEITRELLDLRSDVTLAVPNGPIDTAGLDPSRITRVGRTRGHAWEQIDLPLFARRRRALLLNLASTGPIGYRPQISTHHDITWIRHPESFGRRFRAVYGLVVPRLIAHSDALLTVSEFSRGEIARHFGVDPRRFTVIHNGADARFHPGEAAAGRPYLLAVSSPNAHKNFARMLSAFERFAETHPDVELRVVGSQTNSFARQRYEDSPARVHFLGRIDDDELTTLYRGALAFVFPSLYEGFGIPPLEAQQCGCPVIAARAASMPEVLASSAVYVDPYDETDLADAMSRVVDDPTLRAHLVAAGLTNAERFSWRTSAERVSAVVDDVLAGGGGRTAVVDGPVKASASPRSGA</sequence>
<dbReference type="PANTHER" id="PTHR46401:SF2">
    <property type="entry name" value="GLYCOSYLTRANSFERASE WBBK-RELATED"/>
    <property type="match status" value="1"/>
</dbReference>
<gene>
    <name evidence="5" type="ORF">SAMN05216418_0184</name>
</gene>
<dbReference type="InterPro" id="IPR001296">
    <property type="entry name" value="Glyco_trans_1"/>
</dbReference>
<evidence type="ECO:0000259" key="3">
    <source>
        <dbReference type="Pfam" id="PF00534"/>
    </source>
</evidence>
<dbReference type="EMBL" id="FMYG01000012">
    <property type="protein sequence ID" value="SDD06646.1"/>
    <property type="molecule type" value="Genomic_DNA"/>
</dbReference>
<proteinExistence type="predicted"/>
<evidence type="ECO:0000313" key="6">
    <source>
        <dbReference type="Proteomes" id="UP000183203"/>
    </source>
</evidence>
<accession>A0A1G6RRU0</accession>
<protein>
    <submittedName>
        <fullName evidence="5">Glycosyltransferase involved in cell wall bisynthesis</fullName>
    </submittedName>
</protein>
<organism evidence="5 6">
    <name type="scientific">Microbacterium enclense</name>
    <dbReference type="NCBI Taxonomy" id="993073"/>
    <lineage>
        <taxon>Bacteria</taxon>
        <taxon>Bacillati</taxon>
        <taxon>Actinomycetota</taxon>
        <taxon>Actinomycetes</taxon>
        <taxon>Micrococcales</taxon>
        <taxon>Microbacteriaceae</taxon>
        <taxon>Microbacterium</taxon>
    </lineage>
</organism>
<dbReference type="SUPFAM" id="SSF53756">
    <property type="entry name" value="UDP-Glycosyltransferase/glycogen phosphorylase"/>
    <property type="match status" value="1"/>
</dbReference>
<keyword evidence="1" id="KW-0328">Glycosyltransferase</keyword>
<name>A0A1G6RRU0_9MICO</name>
<dbReference type="OrthoDB" id="9801609at2"/>
<dbReference type="GO" id="GO:0009103">
    <property type="term" value="P:lipopolysaccharide biosynthetic process"/>
    <property type="evidence" value="ECO:0007669"/>
    <property type="project" value="TreeGrafter"/>
</dbReference>